<dbReference type="AlphaFoldDB" id="A0A183TGK4"/>
<dbReference type="EMBL" id="UYSU01040112">
    <property type="protein sequence ID" value="VDM01988.1"/>
    <property type="molecule type" value="Genomic_DNA"/>
</dbReference>
<reference evidence="4" key="1">
    <citation type="submission" date="2016-06" db="UniProtKB">
        <authorList>
            <consortium name="WormBaseParasite"/>
        </authorList>
    </citation>
    <scope>IDENTIFICATION</scope>
</reference>
<name>A0A183TGK4_SCHSO</name>
<evidence type="ECO:0000313" key="2">
    <source>
        <dbReference type="EMBL" id="VDM01988.1"/>
    </source>
</evidence>
<feature type="region of interest" description="Disordered" evidence="1">
    <location>
        <begin position="115"/>
        <end position="161"/>
    </location>
</feature>
<evidence type="ECO:0000256" key="1">
    <source>
        <dbReference type="SAM" id="MobiDB-lite"/>
    </source>
</evidence>
<protein>
    <submittedName>
        <fullName evidence="2 4">Uncharacterized protein</fullName>
    </submittedName>
</protein>
<sequence>MYKAVILSTLLYGAETWTIYQKKARNLNHFHLSCLHRILKLSWRDMIPDTEMLERTGILSMNAQFKQLQLRWSGQLVRMDDERLPKRLFYGDVAKRSRRRYKDLREAIADQPRVLGGHCPESIGIEENSEDRGSNLRSQQDRRCQDQKCGTKVTSATDQHR</sequence>
<proteinExistence type="predicted"/>
<feature type="compositionally biased region" description="Basic and acidic residues" evidence="1">
    <location>
        <begin position="130"/>
        <end position="146"/>
    </location>
</feature>
<evidence type="ECO:0000313" key="3">
    <source>
        <dbReference type="Proteomes" id="UP000275846"/>
    </source>
</evidence>
<dbReference type="PANTHER" id="PTHR47027">
    <property type="entry name" value="REVERSE TRANSCRIPTASE DOMAIN-CONTAINING PROTEIN"/>
    <property type="match status" value="1"/>
</dbReference>
<feature type="compositionally biased region" description="Polar residues" evidence="1">
    <location>
        <begin position="152"/>
        <end position="161"/>
    </location>
</feature>
<gene>
    <name evidence="2" type="ORF">SSLN_LOCUS15602</name>
</gene>
<evidence type="ECO:0000313" key="4">
    <source>
        <dbReference type="WBParaSite" id="SSLN_0001619301-mRNA-1"/>
    </source>
</evidence>
<dbReference type="Proteomes" id="UP000275846">
    <property type="component" value="Unassembled WGS sequence"/>
</dbReference>
<accession>A0A183TGK4</accession>
<organism evidence="4">
    <name type="scientific">Schistocephalus solidus</name>
    <name type="common">Tapeworm</name>
    <dbReference type="NCBI Taxonomy" id="70667"/>
    <lineage>
        <taxon>Eukaryota</taxon>
        <taxon>Metazoa</taxon>
        <taxon>Spiralia</taxon>
        <taxon>Lophotrochozoa</taxon>
        <taxon>Platyhelminthes</taxon>
        <taxon>Cestoda</taxon>
        <taxon>Eucestoda</taxon>
        <taxon>Diphyllobothriidea</taxon>
        <taxon>Diphyllobothriidae</taxon>
        <taxon>Schistocephalus</taxon>
    </lineage>
</organism>
<dbReference type="OrthoDB" id="6326277at2759"/>
<dbReference type="PANTHER" id="PTHR47027:SF26">
    <property type="entry name" value="REVERSE TRANSCRIPTASE DOMAIN-CONTAINING PROTEIN"/>
    <property type="match status" value="1"/>
</dbReference>
<dbReference type="WBParaSite" id="SSLN_0001619301-mRNA-1">
    <property type="protein sequence ID" value="SSLN_0001619301-mRNA-1"/>
    <property type="gene ID" value="SSLN_0001619301"/>
</dbReference>
<reference evidence="2 3" key="2">
    <citation type="submission" date="2018-11" db="EMBL/GenBank/DDBJ databases">
        <authorList>
            <consortium name="Pathogen Informatics"/>
        </authorList>
    </citation>
    <scope>NUCLEOTIDE SEQUENCE [LARGE SCALE GENOMIC DNA]</scope>
    <source>
        <strain evidence="2 3">NST_G2</strain>
    </source>
</reference>
<keyword evidence="3" id="KW-1185">Reference proteome</keyword>